<accession>H6R2Q4</accession>
<keyword evidence="3" id="KW-1185">Reference proteome</keyword>
<name>H6R2Q4_NOCCG</name>
<evidence type="ECO:0000313" key="3">
    <source>
        <dbReference type="Proteomes" id="UP000008190"/>
    </source>
</evidence>
<keyword evidence="1" id="KW-0812">Transmembrane</keyword>
<dbReference type="KEGG" id="ncy:NOCYR_1096"/>
<feature type="transmembrane region" description="Helical" evidence="1">
    <location>
        <begin position="28"/>
        <end position="47"/>
    </location>
</feature>
<dbReference type="OrthoDB" id="4548827at2"/>
<gene>
    <name evidence="2" type="ordered locus">NOCYR_1096</name>
</gene>
<sequence length="297" mass="32272">MSENENGVATPLLPWPTGWGKPRPRGPLVFAAGLFTIGALISIPYTIDAVSEGNDLRAFYGGAIGLVGITTVAVILPILRVRRTRMPRDVEVGEQDDGLSTLRIYYVTYWRRALTAWLAVGAAFLVIRGLMFIFSISSDTTSSGRSAVAGGGLLVVLIALALAVAVGLHLYSSRNRRGLVTLTRDGVSLRFGGTVSSVGWDDIGDVIPCIANNAHTVRIVPAQGKKIDVTSGKSLIDRLQAGLLERRIDIPVWVLGMDPAFFFHTVRFYWQHPESRDELSTDAVIERMRRGDVAVDV</sequence>
<dbReference type="HOGENOM" id="CLU_930044_0_0_11"/>
<protein>
    <recommendedName>
        <fullName evidence="4">PH domain-containing protein</fullName>
    </recommendedName>
</protein>
<dbReference type="eggNOG" id="ENOG5032CGQ">
    <property type="taxonomic scope" value="Bacteria"/>
</dbReference>
<organism evidence="2 3">
    <name type="scientific">Nocardia cyriacigeorgica (strain GUH-2)</name>
    <dbReference type="NCBI Taxonomy" id="1127134"/>
    <lineage>
        <taxon>Bacteria</taxon>
        <taxon>Bacillati</taxon>
        <taxon>Actinomycetota</taxon>
        <taxon>Actinomycetes</taxon>
        <taxon>Mycobacteriales</taxon>
        <taxon>Nocardiaceae</taxon>
        <taxon>Nocardia</taxon>
    </lineage>
</organism>
<evidence type="ECO:0000256" key="1">
    <source>
        <dbReference type="SAM" id="Phobius"/>
    </source>
</evidence>
<keyword evidence="1" id="KW-1133">Transmembrane helix</keyword>
<feature type="transmembrane region" description="Helical" evidence="1">
    <location>
        <begin position="148"/>
        <end position="171"/>
    </location>
</feature>
<dbReference type="RefSeq" id="WP_014349372.1">
    <property type="nucleotide sequence ID" value="NC_016887.1"/>
</dbReference>
<reference evidence="2 3" key="1">
    <citation type="journal article" date="2012" name="J. Bacteriol.">
        <title>Genome sequence of the human- and animal-pathogenic strain Nocardia cyriacigeorgica GUH-2.</title>
        <authorList>
            <person name="Zoropogui A."/>
            <person name="Pujic P."/>
            <person name="Normand P."/>
            <person name="Barbe V."/>
            <person name="Beaman B."/>
            <person name="Beaman L."/>
            <person name="Boiron P."/>
            <person name="Colinon C."/>
            <person name="Deredjian A."/>
            <person name="Graindorge A."/>
            <person name="Mangenot S."/>
            <person name="Nazaret S."/>
            <person name="Neto M."/>
            <person name="Petit S."/>
            <person name="Roche D."/>
            <person name="Vallenet D."/>
            <person name="Rodriguez-Nava V."/>
            <person name="Richard Y."/>
            <person name="Cournoyer B."/>
            <person name="Blaha D."/>
        </authorList>
    </citation>
    <scope>NUCLEOTIDE SEQUENCE [LARGE SCALE GENOMIC DNA]</scope>
    <source>
        <strain evidence="2 3">GUH-2</strain>
    </source>
</reference>
<dbReference type="Proteomes" id="UP000008190">
    <property type="component" value="Chromosome"/>
</dbReference>
<feature type="transmembrane region" description="Helical" evidence="1">
    <location>
        <begin position="59"/>
        <end position="79"/>
    </location>
</feature>
<proteinExistence type="predicted"/>
<dbReference type="AlphaFoldDB" id="H6R2Q4"/>
<feature type="transmembrane region" description="Helical" evidence="1">
    <location>
        <begin position="113"/>
        <end position="136"/>
    </location>
</feature>
<dbReference type="EMBL" id="FO082843">
    <property type="protein sequence ID" value="CCF61904.1"/>
    <property type="molecule type" value="Genomic_DNA"/>
</dbReference>
<keyword evidence="1" id="KW-0472">Membrane</keyword>
<evidence type="ECO:0000313" key="2">
    <source>
        <dbReference type="EMBL" id="CCF61904.1"/>
    </source>
</evidence>
<evidence type="ECO:0008006" key="4">
    <source>
        <dbReference type="Google" id="ProtNLM"/>
    </source>
</evidence>